<name>A0A0A2TCB8_9BACI</name>
<dbReference type="EMBL" id="AVBF01000013">
    <property type="protein sequence ID" value="KGP73457.1"/>
    <property type="molecule type" value="Genomic_DNA"/>
</dbReference>
<gene>
    <name evidence="2" type="ORF">N782_05035</name>
</gene>
<reference evidence="2 3" key="1">
    <citation type="journal article" date="2015" name="Stand. Genomic Sci.">
        <title>High quality draft genome sequence of the moderately halophilic bacterium Pontibacillus yanchengensis Y32(T) and comparison among Pontibacillus genomes.</title>
        <authorList>
            <person name="Huang J."/>
            <person name="Qiao Z.X."/>
            <person name="Tang J.W."/>
            <person name="Wang G."/>
        </authorList>
    </citation>
    <scope>NUCLEOTIDE SEQUENCE [LARGE SCALE GENOMIC DNA]</scope>
    <source>
        <strain evidence="2 3">Y32</strain>
    </source>
</reference>
<evidence type="ECO:0000256" key="1">
    <source>
        <dbReference type="SAM" id="Phobius"/>
    </source>
</evidence>
<evidence type="ECO:0000313" key="3">
    <source>
        <dbReference type="Proteomes" id="UP000030147"/>
    </source>
</evidence>
<keyword evidence="1" id="KW-1133">Transmembrane helix</keyword>
<feature type="transmembrane region" description="Helical" evidence="1">
    <location>
        <begin position="33"/>
        <end position="50"/>
    </location>
</feature>
<accession>A0A0A2TCB8</accession>
<comment type="caution">
    <text evidence="2">The sequence shown here is derived from an EMBL/GenBank/DDBJ whole genome shotgun (WGS) entry which is preliminary data.</text>
</comment>
<keyword evidence="1" id="KW-0472">Membrane</keyword>
<proteinExistence type="predicted"/>
<dbReference type="Proteomes" id="UP000030147">
    <property type="component" value="Unassembled WGS sequence"/>
</dbReference>
<keyword evidence="1" id="KW-0812">Transmembrane</keyword>
<keyword evidence="3" id="KW-1185">Reference proteome</keyword>
<evidence type="ECO:0000313" key="2">
    <source>
        <dbReference type="EMBL" id="KGP73457.1"/>
    </source>
</evidence>
<protein>
    <submittedName>
        <fullName evidence="2">Uncharacterized protein</fullName>
    </submittedName>
</protein>
<dbReference type="AlphaFoldDB" id="A0A0A2TCB8"/>
<sequence length="59" mass="6592">MKPLWLISLGIIAVVTGFIGFFAGIEKYGINEAPTWMSVTAVFIVGMQIIQEGYKRKKE</sequence>
<organism evidence="2 3">
    <name type="scientific">Pontibacillus yanchengensis Y32</name>
    <dbReference type="NCBI Taxonomy" id="1385514"/>
    <lineage>
        <taxon>Bacteria</taxon>
        <taxon>Bacillati</taxon>
        <taxon>Bacillota</taxon>
        <taxon>Bacilli</taxon>
        <taxon>Bacillales</taxon>
        <taxon>Bacillaceae</taxon>
        <taxon>Pontibacillus</taxon>
    </lineage>
</organism>